<dbReference type="InterPro" id="IPR039422">
    <property type="entry name" value="MarR/SlyA-like"/>
</dbReference>
<dbReference type="InterPro" id="IPR023187">
    <property type="entry name" value="Tscrpt_reg_MarR-type_CS"/>
</dbReference>
<dbReference type="EMBL" id="JAQQFN010000028">
    <property type="protein sequence ID" value="MFL9887476.1"/>
    <property type="molecule type" value="Genomic_DNA"/>
</dbReference>
<reference evidence="5 6" key="1">
    <citation type="journal article" date="2024" name="Chem. Sci.">
        <title>Discovery of megapolipeptins by genome mining of a Burkholderiales bacteria collection.</title>
        <authorList>
            <person name="Paulo B.S."/>
            <person name="Recchia M.J.J."/>
            <person name="Lee S."/>
            <person name="Fergusson C.H."/>
            <person name="Romanowski S.B."/>
            <person name="Hernandez A."/>
            <person name="Krull N."/>
            <person name="Liu D.Y."/>
            <person name="Cavanagh H."/>
            <person name="Bos A."/>
            <person name="Gray C.A."/>
            <person name="Murphy B.T."/>
            <person name="Linington R.G."/>
            <person name="Eustaquio A.S."/>
        </authorList>
    </citation>
    <scope>NUCLEOTIDE SEQUENCE [LARGE SCALE GENOMIC DNA]</scope>
    <source>
        <strain evidence="5 6">RL16-012-BIC-B</strain>
    </source>
</reference>
<dbReference type="PRINTS" id="PR00598">
    <property type="entry name" value="HTHMARR"/>
</dbReference>
<keyword evidence="6" id="KW-1185">Reference proteome</keyword>
<feature type="domain" description="HTH marR-type" evidence="4">
    <location>
        <begin position="1"/>
        <end position="107"/>
    </location>
</feature>
<keyword evidence="1" id="KW-0805">Transcription regulation</keyword>
<dbReference type="PROSITE" id="PS01117">
    <property type="entry name" value="HTH_MARR_1"/>
    <property type="match status" value="1"/>
</dbReference>
<dbReference type="InterPro" id="IPR000835">
    <property type="entry name" value="HTH_MarR-typ"/>
</dbReference>
<dbReference type="RefSeq" id="WP_281357371.1">
    <property type="nucleotide sequence ID" value="NZ_JAQQFH010000030.1"/>
</dbReference>
<sequence>MSAAAWRVMAHLGDDAQPMSAKDVAERAAMDSVSVTRALNQLEELGLLIRRIDTEDRRRVTLRLSKKGRTVYEEIVPVAVQVEQELLAGFSKDEQAALASLSLRLWQNASNVE</sequence>
<evidence type="ECO:0000259" key="4">
    <source>
        <dbReference type="PROSITE" id="PS50995"/>
    </source>
</evidence>
<dbReference type="SUPFAM" id="SSF46785">
    <property type="entry name" value="Winged helix' DNA-binding domain"/>
    <property type="match status" value="1"/>
</dbReference>
<evidence type="ECO:0000313" key="6">
    <source>
        <dbReference type="Proteomes" id="UP001629249"/>
    </source>
</evidence>
<dbReference type="Proteomes" id="UP001629249">
    <property type="component" value="Unassembled WGS sequence"/>
</dbReference>
<dbReference type="PANTHER" id="PTHR33164:SF64">
    <property type="entry name" value="TRANSCRIPTIONAL REGULATOR SLYA"/>
    <property type="match status" value="1"/>
</dbReference>
<evidence type="ECO:0000256" key="3">
    <source>
        <dbReference type="ARBA" id="ARBA00023163"/>
    </source>
</evidence>
<evidence type="ECO:0000313" key="5">
    <source>
        <dbReference type="EMBL" id="MFL9887476.1"/>
    </source>
</evidence>
<evidence type="ECO:0000256" key="2">
    <source>
        <dbReference type="ARBA" id="ARBA00023125"/>
    </source>
</evidence>
<proteinExistence type="predicted"/>
<keyword evidence="3" id="KW-0804">Transcription</keyword>
<dbReference type="Pfam" id="PF12802">
    <property type="entry name" value="MarR_2"/>
    <property type="match status" value="1"/>
</dbReference>
<dbReference type="PROSITE" id="PS50995">
    <property type="entry name" value="HTH_MARR_2"/>
    <property type="match status" value="1"/>
</dbReference>
<dbReference type="Gene3D" id="1.10.10.10">
    <property type="entry name" value="Winged helix-like DNA-binding domain superfamily/Winged helix DNA-binding domain"/>
    <property type="match status" value="1"/>
</dbReference>
<accession>A0ABW8ZZ11</accession>
<keyword evidence="2" id="KW-0238">DNA-binding</keyword>
<dbReference type="InterPro" id="IPR036388">
    <property type="entry name" value="WH-like_DNA-bd_sf"/>
</dbReference>
<name>A0ABW8ZZ11_9BURK</name>
<dbReference type="SMART" id="SM00347">
    <property type="entry name" value="HTH_MARR"/>
    <property type="match status" value="1"/>
</dbReference>
<protein>
    <submittedName>
        <fullName evidence="5">MarR family transcriptional regulator</fullName>
    </submittedName>
</protein>
<gene>
    <name evidence="5" type="ORF">PQR66_30890</name>
</gene>
<organism evidence="5 6">
    <name type="scientific">Paraburkholderia agricolaris</name>
    <dbReference type="NCBI Taxonomy" id="2152888"/>
    <lineage>
        <taxon>Bacteria</taxon>
        <taxon>Pseudomonadati</taxon>
        <taxon>Pseudomonadota</taxon>
        <taxon>Betaproteobacteria</taxon>
        <taxon>Burkholderiales</taxon>
        <taxon>Burkholderiaceae</taxon>
        <taxon>Paraburkholderia</taxon>
    </lineage>
</organism>
<comment type="caution">
    <text evidence="5">The sequence shown here is derived from an EMBL/GenBank/DDBJ whole genome shotgun (WGS) entry which is preliminary data.</text>
</comment>
<evidence type="ECO:0000256" key="1">
    <source>
        <dbReference type="ARBA" id="ARBA00023015"/>
    </source>
</evidence>
<dbReference type="PANTHER" id="PTHR33164">
    <property type="entry name" value="TRANSCRIPTIONAL REGULATOR, MARR FAMILY"/>
    <property type="match status" value="1"/>
</dbReference>
<dbReference type="InterPro" id="IPR036390">
    <property type="entry name" value="WH_DNA-bd_sf"/>
</dbReference>